<comment type="caution">
    <text evidence="2">The sequence shown here is derived from an EMBL/GenBank/DDBJ whole genome shotgun (WGS) entry which is preliminary data.</text>
</comment>
<dbReference type="GO" id="GO:0005524">
    <property type="term" value="F:ATP binding"/>
    <property type="evidence" value="ECO:0007669"/>
    <property type="project" value="InterPro"/>
</dbReference>
<evidence type="ECO:0000313" key="2">
    <source>
        <dbReference type="EMBL" id="CAI4212910.1"/>
    </source>
</evidence>
<dbReference type="AlphaFoldDB" id="A0A9P1M9Q6"/>
<keyword evidence="3" id="KW-1185">Reference proteome</keyword>
<reference evidence="2" key="1">
    <citation type="submission" date="2022-11" db="EMBL/GenBank/DDBJ databases">
        <authorList>
            <person name="Scott C."/>
            <person name="Bruce N."/>
        </authorList>
    </citation>
    <scope>NUCLEOTIDE SEQUENCE</scope>
</reference>
<feature type="domain" description="Protein kinase" evidence="1">
    <location>
        <begin position="21"/>
        <end position="317"/>
    </location>
</feature>
<dbReference type="SUPFAM" id="SSF56112">
    <property type="entry name" value="Protein kinase-like (PK-like)"/>
    <property type="match status" value="1"/>
</dbReference>
<organism evidence="2 3">
    <name type="scientific">Parascedosporium putredinis</name>
    <dbReference type="NCBI Taxonomy" id="1442378"/>
    <lineage>
        <taxon>Eukaryota</taxon>
        <taxon>Fungi</taxon>
        <taxon>Dikarya</taxon>
        <taxon>Ascomycota</taxon>
        <taxon>Pezizomycotina</taxon>
        <taxon>Sordariomycetes</taxon>
        <taxon>Hypocreomycetidae</taxon>
        <taxon>Microascales</taxon>
        <taxon>Microascaceae</taxon>
        <taxon>Parascedosporium</taxon>
    </lineage>
</organism>
<protein>
    <recommendedName>
        <fullName evidence="1">Protein kinase domain-containing protein</fullName>
    </recommendedName>
</protein>
<dbReference type="OrthoDB" id="5337378at2759"/>
<evidence type="ECO:0000259" key="1">
    <source>
        <dbReference type="PROSITE" id="PS50011"/>
    </source>
</evidence>
<dbReference type="InterPro" id="IPR011009">
    <property type="entry name" value="Kinase-like_dom_sf"/>
</dbReference>
<dbReference type="EMBL" id="CALLCH030000006">
    <property type="protein sequence ID" value="CAI4212910.1"/>
    <property type="molecule type" value="Genomic_DNA"/>
</dbReference>
<dbReference type="GO" id="GO:0004672">
    <property type="term" value="F:protein kinase activity"/>
    <property type="evidence" value="ECO:0007669"/>
    <property type="project" value="InterPro"/>
</dbReference>
<gene>
    <name evidence="2" type="ORF">PPNO1_LOCUS2661</name>
</gene>
<sequence>MYALHLHNFYRQALRDKFSPTQFQRKLSAGVVGGKETLRHKAQWRHLASGCEGDVYSYNGSAIKVYDGERTPFRNCLAGTSGRARWPVEIPATLLLGNYDVSGTNRSEGLGDFVPVTDAFFSGSLGSLAKRLRASGRSYTVTELDNMYRPSLGRLLSALEHLHLTHGLCHDDIKPDNIFIAPEGIHSDAKSRGGVHSEHWLLGDLGNARHPAHPYHSSYLWGPHNAQLPDCRANDVLRLLKSYMTFCGALSPTPPPHLTLISWRATSLGVACTGGQRTHFGEVGKRLPRLPWCTTCLKARSVREPARLGIGDPDLYY</sequence>
<dbReference type="PROSITE" id="PS50011">
    <property type="entry name" value="PROTEIN_KINASE_DOM"/>
    <property type="match status" value="1"/>
</dbReference>
<proteinExistence type="predicted"/>
<dbReference type="Proteomes" id="UP000838763">
    <property type="component" value="Unassembled WGS sequence"/>
</dbReference>
<accession>A0A9P1M9Q6</accession>
<dbReference type="Gene3D" id="1.10.510.10">
    <property type="entry name" value="Transferase(Phosphotransferase) domain 1"/>
    <property type="match status" value="1"/>
</dbReference>
<name>A0A9P1M9Q6_9PEZI</name>
<evidence type="ECO:0000313" key="3">
    <source>
        <dbReference type="Proteomes" id="UP000838763"/>
    </source>
</evidence>
<dbReference type="PROSITE" id="PS00108">
    <property type="entry name" value="PROTEIN_KINASE_ST"/>
    <property type="match status" value="1"/>
</dbReference>
<dbReference type="InterPro" id="IPR008271">
    <property type="entry name" value="Ser/Thr_kinase_AS"/>
</dbReference>
<dbReference type="InterPro" id="IPR000719">
    <property type="entry name" value="Prot_kinase_dom"/>
</dbReference>